<dbReference type="SUPFAM" id="SSF46689">
    <property type="entry name" value="Homeodomain-like"/>
    <property type="match status" value="1"/>
</dbReference>
<name>A0A9E2KCJ0_9FIRM</name>
<dbReference type="InterPro" id="IPR018060">
    <property type="entry name" value="HTH_AraC"/>
</dbReference>
<evidence type="ECO:0000256" key="2">
    <source>
        <dbReference type="ARBA" id="ARBA00023125"/>
    </source>
</evidence>
<dbReference type="AlphaFoldDB" id="A0A9E2KCJ0"/>
<evidence type="ECO:0000256" key="3">
    <source>
        <dbReference type="ARBA" id="ARBA00023163"/>
    </source>
</evidence>
<evidence type="ECO:0000313" key="6">
    <source>
        <dbReference type="Proteomes" id="UP000824229"/>
    </source>
</evidence>
<sequence length="297" mass="34106">MKVFSDIAPTPTPFTFSLHSINDCDSQFFYPNQLSIIFIESGLGSAKINDKHFNFFGPAVICLNEVECLTISKDKHFSGKILSFVPGAIKEYFNFKNLRDLDHSFTPNDIGLAIYLSIFFQRFPNYVGYVPTSEPLMKQFNKLLTDLLNYKSSLNCVSNILTEILSHIKRLVQSILSLENVIITETNFEIKDVLMYLHNNCQQKITIPGLSKQFHVNRTTLSDKFFEATGETIITYLNKYRIYLAAIMLRESNYSISSIAEEVGFNDTAYFAKLFKKYMFHTPSGYRQHYVALCQVT</sequence>
<dbReference type="EMBL" id="JAHLFQ010000118">
    <property type="protein sequence ID" value="MBU3804156.1"/>
    <property type="molecule type" value="Genomic_DNA"/>
</dbReference>
<dbReference type="PANTHER" id="PTHR43280">
    <property type="entry name" value="ARAC-FAMILY TRANSCRIPTIONAL REGULATOR"/>
    <property type="match status" value="1"/>
</dbReference>
<dbReference type="PANTHER" id="PTHR43280:SF28">
    <property type="entry name" value="HTH-TYPE TRANSCRIPTIONAL ACTIVATOR RHAS"/>
    <property type="match status" value="1"/>
</dbReference>
<keyword evidence="3" id="KW-0804">Transcription</keyword>
<accession>A0A9E2KCJ0</accession>
<reference evidence="5" key="2">
    <citation type="submission" date="2021-04" db="EMBL/GenBank/DDBJ databases">
        <authorList>
            <person name="Gilroy R."/>
        </authorList>
    </citation>
    <scope>NUCLEOTIDE SEQUENCE</scope>
    <source>
        <strain evidence="5">B5-657</strain>
    </source>
</reference>
<dbReference type="GO" id="GO:0043565">
    <property type="term" value="F:sequence-specific DNA binding"/>
    <property type="evidence" value="ECO:0007669"/>
    <property type="project" value="InterPro"/>
</dbReference>
<evidence type="ECO:0000313" key="5">
    <source>
        <dbReference type="EMBL" id="MBU3804156.1"/>
    </source>
</evidence>
<keyword evidence="2" id="KW-0238">DNA-binding</keyword>
<evidence type="ECO:0000256" key="1">
    <source>
        <dbReference type="ARBA" id="ARBA00023015"/>
    </source>
</evidence>
<dbReference type="Pfam" id="PF12833">
    <property type="entry name" value="HTH_18"/>
    <property type="match status" value="1"/>
</dbReference>
<comment type="caution">
    <text evidence="5">The sequence shown here is derived from an EMBL/GenBank/DDBJ whole genome shotgun (WGS) entry which is preliminary data.</text>
</comment>
<proteinExistence type="predicted"/>
<dbReference type="PROSITE" id="PS01124">
    <property type="entry name" value="HTH_ARAC_FAMILY_2"/>
    <property type="match status" value="1"/>
</dbReference>
<dbReference type="SMART" id="SM00342">
    <property type="entry name" value="HTH_ARAC"/>
    <property type="match status" value="1"/>
</dbReference>
<dbReference type="Proteomes" id="UP000824229">
    <property type="component" value="Unassembled WGS sequence"/>
</dbReference>
<dbReference type="Gene3D" id="1.10.10.60">
    <property type="entry name" value="Homeodomain-like"/>
    <property type="match status" value="2"/>
</dbReference>
<protein>
    <submittedName>
        <fullName evidence="5">Helix-turn-helix transcriptional regulator</fullName>
    </submittedName>
</protein>
<dbReference type="PRINTS" id="PR00032">
    <property type="entry name" value="HTHARAC"/>
</dbReference>
<dbReference type="InterPro" id="IPR020449">
    <property type="entry name" value="Tscrpt_reg_AraC-type_HTH"/>
</dbReference>
<reference evidence="5" key="1">
    <citation type="journal article" date="2021" name="PeerJ">
        <title>Extensive microbial diversity within the chicken gut microbiome revealed by metagenomics and culture.</title>
        <authorList>
            <person name="Gilroy R."/>
            <person name="Ravi A."/>
            <person name="Getino M."/>
            <person name="Pursley I."/>
            <person name="Horton D.L."/>
            <person name="Alikhan N.F."/>
            <person name="Baker D."/>
            <person name="Gharbi K."/>
            <person name="Hall N."/>
            <person name="Watson M."/>
            <person name="Adriaenssens E.M."/>
            <person name="Foster-Nyarko E."/>
            <person name="Jarju S."/>
            <person name="Secka A."/>
            <person name="Antonio M."/>
            <person name="Oren A."/>
            <person name="Chaudhuri R.R."/>
            <person name="La Ragione R."/>
            <person name="Hildebrand F."/>
            <person name="Pallen M.J."/>
        </authorList>
    </citation>
    <scope>NUCLEOTIDE SEQUENCE</scope>
    <source>
        <strain evidence="5">B5-657</strain>
    </source>
</reference>
<keyword evidence="1" id="KW-0805">Transcription regulation</keyword>
<dbReference type="GO" id="GO:0003700">
    <property type="term" value="F:DNA-binding transcription factor activity"/>
    <property type="evidence" value="ECO:0007669"/>
    <property type="project" value="InterPro"/>
</dbReference>
<dbReference type="InterPro" id="IPR009057">
    <property type="entry name" value="Homeodomain-like_sf"/>
</dbReference>
<organism evidence="5 6">
    <name type="scientific">Candidatus Cellulosilyticum pullistercoris</name>
    <dbReference type="NCBI Taxonomy" id="2838521"/>
    <lineage>
        <taxon>Bacteria</taxon>
        <taxon>Bacillati</taxon>
        <taxon>Bacillota</taxon>
        <taxon>Clostridia</taxon>
        <taxon>Lachnospirales</taxon>
        <taxon>Cellulosilyticaceae</taxon>
        <taxon>Cellulosilyticum</taxon>
    </lineage>
</organism>
<gene>
    <name evidence="5" type="ORF">H9872_05300</name>
</gene>
<feature type="domain" description="HTH araC/xylS-type" evidence="4">
    <location>
        <begin position="191"/>
        <end position="289"/>
    </location>
</feature>
<evidence type="ECO:0000259" key="4">
    <source>
        <dbReference type="PROSITE" id="PS01124"/>
    </source>
</evidence>